<dbReference type="InterPro" id="IPR002347">
    <property type="entry name" value="SDR_fam"/>
</dbReference>
<dbReference type="SUPFAM" id="SSF51735">
    <property type="entry name" value="NAD(P)-binding Rossmann-fold domains"/>
    <property type="match status" value="1"/>
</dbReference>
<comment type="caution">
    <text evidence="3">The sequence shown here is derived from an EMBL/GenBank/DDBJ whole genome shotgun (WGS) entry which is preliminary data.</text>
</comment>
<dbReference type="PANTHER" id="PTHR24320:SF272">
    <property type="entry name" value="NAD(P)-BINDING ROSSMANN-FOLD SUPERFAMILY PROTEIN"/>
    <property type="match status" value="1"/>
</dbReference>
<organism evidence="3 4">
    <name type="scientific">Fusarium sporotrichioides</name>
    <dbReference type="NCBI Taxonomy" id="5514"/>
    <lineage>
        <taxon>Eukaryota</taxon>
        <taxon>Fungi</taxon>
        <taxon>Dikarya</taxon>
        <taxon>Ascomycota</taxon>
        <taxon>Pezizomycotina</taxon>
        <taxon>Sordariomycetes</taxon>
        <taxon>Hypocreomycetidae</taxon>
        <taxon>Hypocreales</taxon>
        <taxon>Nectriaceae</taxon>
        <taxon>Fusarium</taxon>
    </lineage>
</organism>
<evidence type="ECO:0000313" key="3">
    <source>
        <dbReference type="EMBL" id="RGP58935.1"/>
    </source>
</evidence>
<keyword evidence="2" id="KW-0560">Oxidoreductase</keyword>
<evidence type="ECO:0000313" key="4">
    <source>
        <dbReference type="Proteomes" id="UP000266152"/>
    </source>
</evidence>
<accession>A0A395RFS1</accession>
<evidence type="ECO:0000256" key="1">
    <source>
        <dbReference type="ARBA" id="ARBA00006484"/>
    </source>
</evidence>
<comment type="similarity">
    <text evidence="1">Belongs to the short-chain dehydrogenases/reductases (SDR) family.</text>
</comment>
<dbReference type="STRING" id="5514.A0A395RFS1"/>
<protein>
    <submittedName>
        <fullName evidence="3">Alcohol dehydrogenase</fullName>
    </submittedName>
</protein>
<dbReference type="PRINTS" id="PR00081">
    <property type="entry name" value="GDHRDH"/>
</dbReference>
<proteinExistence type="inferred from homology"/>
<dbReference type="Gene3D" id="3.40.50.720">
    <property type="entry name" value="NAD(P)-binding Rossmann-like Domain"/>
    <property type="match status" value="1"/>
</dbReference>
<dbReference type="InterPro" id="IPR036291">
    <property type="entry name" value="NAD(P)-bd_dom_sf"/>
</dbReference>
<sequence length="330" mass="35859">MSRYAAAHANPQGPGDARPTALQIIKDEGVEGKLHDKVIVITGTSSGIGIETVRALSATGAKLFLTARNLTKAKEALVDIFDPRYMELVEMDQESLDSVRSAASSILAKTDKINILINNAGIMAVQTLQLTKDGHELQFGTNHLSHFLLFELLKPALLAATTPDFHSRVVVVSSTAHLRNGINDSDNYNFEKGGYTLWGAYAQSKTANIYMANEVERRYGSQGLHGISLHPGGIMTPLARHLPQAELESTVTDDLLRQLKSPEQGAATTVWAAIGKQWEGMGGKYLANCDEMGPSEDESNPFDTGYAKHAFDPEAEGRLWRDSLRLVGLS</sequence>
<reference evidence="3 4" key="1">
    <citation type="journal article" date="2018" name="PLoS Pathog.">
        <title>Evolution of structural diversity of trichothecenes, a family of toxins produced by plant pathogenic and entomopathogenic fungi.</title>
        <authorList>
            <person name="Proctor R.H."/>
            <person name="McCormick S.P."/>
            <person name="Kim H.S."/>
            <person name="Cardoza R.E."/>
            <person name="Stanley A.M."/>
            <person name="Lindo L."/>
            <person name="Kelly A."/>
            <person name="Brown D.W."/>
            <person name="Lee T."/>
            <person name="Vaughan M.M."/>
            <person name="Alexander N.J."/>
            <person name="Busman M."/>
            <person name="Gutierrez S."/>
        </authorList>
    </citation>
    <scope>NUCLEOTIDE SEQUENCE [LARGE SCALE GENOMIC DNA]</scope>
    <source>
        <strain evidence="3 4">NRRL 3299</strain>
    </source>
</reference>
<name>A0A395RFS1_FUSSP</name>
<dbReference type="GO" id="GO:0016491">
    <property type="term" value="F:oxidoreductase activity"/>
    <property type="evidence" value="ECO:0007669"/>
    <property type="project" value="UniProtKB-KW"/>
</dbReference>
<dbReference type="AlphaFoldDB" id="A0A395RFS1"/>
<dbReference type="Pfam" id="PF00106">
    <property type="entry name" value="adh_short"/>
    <property type="match status" value="1"/>
</dbReference>
<keyword evidence="4" id="KW-1185">Reference proteome</keyword>
<dbReference type="Proteomes" id="UP000266152">
    <property type="component" value="Unassembled WGS sequence"/>
</dbReference>
<gene>
    <name evidence="3" type="ORF">FSPOR_11644</name>
</gene>
<dbReference type="EMBL" id="PXOF01000245">
    <property type="protein sequence ID" value="RGP58935.1"/>
    <property type="molecule type" value="Genomic_DNA"/>
</dbReference>
<dbReference type="PANTHER" id="PTHR24320">
    <property type="entry name" value="RETINOL DEHYDROGENASE"/>
    <property type="match status" value="1"/>
</dbReference>
<evidence type="ECO:0000256" key="2">
    <source>
        <dbReference type="ARBA" id="ARBA00023002"/>
    </source>
</evidence>